<evidence type="ECO:0000313" key="1">
    <source>
        <dbReference type="EMBL" id="KAJ8683971.1"/>
    </source>
</evidence>
<reference evidence="1" key="1">
    <citation type="submission" date="2023-04" db="EMBL/GenBank/DDBJ databases">
        <title>A chromosome-level genome assembly of the parasitoid wasp Eretmocerus hayati.</title>
        <authorList>
            <person name="Zhong Y."/>
            <person name="Liu S."/>
            <person name="Liu Y."/>
        </authorList>
    </citation>
    <scope>NUCLEOTIDE SEQUENCE</scope>
    <source>
        <strain evidence="1">ZJU_SS_LIU_2023</strain>
    </source>
</reference>
<comment type="caution">
    <text evidence="1">The sequence shown here is derived from an EMBL/GenBank/DDBJ whole genome shotgun (WGS) entry which is preliminary data.</text>
</comment>
<protein>
    <submittedName>
        <fullName evidence="1">Uncharacterized protein</fullName>
    </submittedName>
</protein>
<organism evidence="1 2">
    <name type="scientific">Eretmocerus hayati</name>
    <dbReference type="NCBI Taxonomy" id="131215"/>
    <lineage>
        <taxon>Eukaryota</taxon>
        <taxon>Metazoa</taxon>
        <taxon>Ecdysozoa</taxon>
        <taxon>Arthropoda</taxon>
        <taxon>Hexapoda</taxon>
        <taxon>Insecta</taxon>
        <taxon>Pterygota</taxon>
        <taxon>Neoptera</taxon>
        <taxon>Endopterygota</taxon>
        <taxon>Hymenoptera</taxon>
        <taxon>Apocrita</taxon>
        <taxon>Proctotrupomorpha</taxon>
        <taxon>Chalcidoidea</taxon>
        <taxon>Aphelinidae</taxon>
        <taxon>Aphelininae</taxon>
        <taxon>Eretmocerus</taxon>
    </lineage>
</organism>
<dbReference type="EMBL" id="CM056741">
    <property type="protein sequence ID" value="KAJ8683971.1"/>
    <property type="molecule type" value="Genomic_DNA"/>
</dbReference>
<dbReference type="Proteomes" id="UP001239111">
    <property type="component" value="Chromosome 1"/>
</dbReference>
<evidence type="ECO:0000313" key="2">
    <source>
        <dbReference type="Proteomes" id="UP001239111"/>
    </source>
</evidence>
<accession>A0ACC2PLQ0</accession>
<proteinExistence type="predicted"/>
<keyword evidence="2" id="KW-1185">Reference proteome</keyword>
<name>A0ACC2PLQ0_9HYME</name>
<gene>
    <name evidence="1" type="ORF">QAD02_019763</name>
</gene>
<sequence length="157" mass="17729">MEPDTASDNTSLDDKTEDYCENPTRDALTEGIMSLLKPTVDQLDERVRATRISQIELRQQIDSLTEELMKINEALQCPLELEAYVDKLVCAKRKVVVVSNILQKTQERLNKILEAVEKETNKRKALLDRSSMYHSATIKTETDESVSGASNIPDTSQ</sequence>